<name>A0A9X3E1V4_9HYPH</name>
<evidence type="ECO:0000313" key="2">
    <source>
        <dbReference type="Proteomes" id="UP001144805"/>
    </source>
</evidence>
<accession>A0A9X3E1V4</accession>
<dbReference type="PIRSF" id="PIRSF029215">
    <property type="entry name" value="UCP029215"/>
    <property type="match status" value="1"/>
</dbReference>
<protein>
    <submittedName>
        <fullName evidence="1">DUF2213 domain-containing protein</fullName>
    </submittedName>
</protein>
<gene>
    <name evidence="1" type="ORF">OSH07_10450</name>
</gene>
<dbReference type="Proteomes" id="UP001144805">
    <property type="component" value="Unassembled WGS sequence"/>
</dbReference>
<dbReference type="AlphaFoldDB" id="A0A9X3E1V4"/>
<dbReference type="RefSeq" id="WP_266338572.1">
    <property type="nucleotide sequence ID" value="NZ_JAPKNK010000003.1"/>
</dbReference>
<comment type="caution">
    <text evidence="1">The sequence shown here is derived from an EMBL/GenBank/DDBJ whole genome shotgun (WGS) entry which is preliminary data.</text>
</comment>
<dbReference type="InterPro" id="IPR016913">
    <property type="entry name" value="UCP029215"/>
</dbReference>
<organism evidence="1 2">
    <name type="scientific">Kaistia nematophila</name>
    <dbReference type="NCBI Taxonomy" id="2994654"/>
    <lineage>
        <taxon>Bacteria</taxon>
        <taxon>Pseudomonadati</taxon>
        <taxon>Pseudomonadota</taxon>
        <taxon>Alphaproteobacteria</taxon>
        <taxon>Hyphomicrobiales</taxon>
        <taxon>Kaistiaceae</taxon>
        <taxon>Kaistia</taxon>
    </lineage>
</organism>
<proteinExistence type="predicted"/>
<dbReference type="EMBL" id="JAPKNK010000003">
    <property type="protein sequence ID" value="MCX5569611.1"/>
    <property type="molecule type" value="Genomic_DNA"/>
</dbReference>
<dbReference type="Pfam" id="PF09979">
    <property type="entry name" value="DUF2213"/>
    <property type="match status" value="1"/>
</dbReference>
<evidence type="ECO:0000313" key="1">
    <source>
        <dbReference type="EMBL" id="MCX5569611.1"/>
    </source>
</evidence>
<reference evidence="1" key="1">
    <citation type="submission" date="2022-11" db="EMBL/GenBank/DDBJ databases">
        <title>Biodiversity and phylogenetic relationships of bacteria.</title>
        <authorList>
            <person name="Machado R.A.R."/>
            <person name="Bhat A."/>
            <person name="Loulou A."/>
            <person name="Kallel S."/>
        </authorList>
    </citation>
    <scope>NUCLEOTIDE SEQUENCE</scope>
    <source>
        <strain evidence="1">K-TC2</strain>
    </source>
</reference>
<keyword evidence="2" id="KW-1185">Reference proteome</keyword>
<sequence length="381" mass="40192">MQFTDAVTVAGTRRRDDGYLVADARIARTGVQVYLGSEVGKPDLARVSVYRPGAEVFHEDTLKSAAHRPVTNDHPPEQVNSSNWKQYAVGQTGDEIAGEGIFIRVPLMVSDEETIKAIESGKQELSAGYTCDLDFTPGQTPSGEAYDAIQKNIRINHVAIVQRGRAGSQVRIGDAAHWGAAPVLDHSPQKEPTMTLKTVTVDGIPIEVTDQGATVISTLQQRLADASAGKDKLIADHASVVAAKDTELAKKDAEIDALKGKVMDAAALDAAVKARGDLIAKAKAIVPTVATDGKSDAEIRHAVVAAKIGDAAIKDKPAAYIDARFDILAEDAAKGACTDPFRTVVQQGLTSTNDADASGKAYQAMTDGLTSAWQNPNGKAA</sequence>